<organism evidence="2 3">
    <name type="scientific">Gymnopus androsaceus JB14</name>
    <dbReference type="NCBI Taxonomy" id="1447944"/>
    <lineage>
        <taxon>Eukaryota</taxon>
        <taxon>Fungi</taxon>
        <taxon>Dikarya</taxon>
        <taxon>Basidiomycota</taxon>
        <taxon>Agaricomycotina</taxon>
        <taxon>Agaricomycetes</taxon>
        <taxon>Agaricomycetidae</taxon>
        <taxon>Agaricales</taxon>
        <taxon>Marasmiineae</taxon>
        <taxon>Omphalotaceae</taxon>
        <taxon>Gymnopus</taxon>
    </lineage>
</organism>
<evidence type="ECO:0000259" key="1">
    <source>
        <dbReference type="PROSITE" id="PS50191"/>
    </source>
</evidence>
<dbReference type="Pfam" id="PF03765">
    <property type="entry name" value="CRAL_TRIO_N"/>
    <property type="match status" value="1"/>
</dbReference>
<keyword evidence="3" id="KW-1185">Reference proteome</keyword>
<reference evidence="2" key="1">
    <citation type="journal article" date="2019" name="Environ. Microbiol.">
        <title>Fungal ecological strategies reflected in gene transcription - a case study of two litter decomposers.</title>
        <authorList>
            <person name="Barbi F."/>
            <person name="Kohler A."/>
            <person name="Barry K."/>
            <person name="Baskaran P."/>
            <person name="Daum C."/>
            <person name="Fauchery L."/>
            <person name="Ihrmark K."/>
            <person name="Kuo A."/>
            <person name="LaButti K."/>
            <person name="Lipzen A."/>
            <person name="Morin E."/>
            <person name="Grigoriev I.V."/>
            <person name="Henrissat B."/>
            <person name="Lindahl B."/>
            <person name="Martin F."/>
        </authorList>
    </citation>
    <scope>NUCLEOTIDE SEQUENCE</scope>
    <source>
        <strain evidence="2">JB14</strain>
    </source>
</reference>
<feature type="domain" description="CRAL-TRIO" evidence="1">
    <location>
        <begin position="80"/>
        <end position="185"/>
    </location>
</feature>
<dbReference type="InterPro" id="IPR001251">
    <property type="entry name" value="CRAL-TRIO_dom"/>
</dbReference>
<dbReference type="SUPFAM" id="SSF52087">
    <property type="entry name" value="CRAL/TRIO domain"/>
    <property type="match status" value="1"/>
</dbReference>
<evidence type="ECO:0000313" key="3">
    <source>
        <dbReference type="Proteomes" id="UP000799118"/>
    </source>
</evidence>
<protein>
    <recommendedName>
        <fullName evidence="1">CRAL-TRIO domain-containing protein</fullName>
    </recommendedName>
</protein>
<dbReference type="GO" id="GO:0008526">
    <property type="term" value="F:phosphatidylinositol transfer activity"/>
    <property type="evidence" value="ECO:0007669"/>
    <property type="project" value="TreeGrafter"/>
</dbReference>
<dbReference type="InterPro" id="IPR052578">
    <property type="entry name" value="PI_Transfer_CRAL-TRIO"/>
</dbReference>
<dbReference type="InterPro" id="IPR036865">
    <property type="entry name" value="CRAL-TRIO_dom_sf"/>
</dbReference>
<dbReference type="EMBL" id="ML770047">
    <property type="protein sequence ID" value="KAE9384988.1"/>
    <property type="molecule type" value="Genomic_DNA"/>
</dbReference>
<dbReference type="SMART" id="SM00516">
    <property type="entry name" value="SEC14"/>
    <property type="match status" value="1"/>
</dbReference>
<dbReference type="PROSITE" id="PS50191">
    <property type="entry name" value="CRAL_TRIO"/>
    <property type="match status" value="1"/>
</dbReference>
<evidence type="ECO:0000313" key="2">
    <source>
        <dbReference type="EMBL" id="KAE9384988.1"/>
    </source>
</evidence>
<dbReference type="AlphaFoldDB" id="A0A6A4GHN8"/>
<dbReference type="SUPFAM" id="SSF46938">
    <property type="entry name" value="CRAL/TRIO N-terminal domain"/>
    <property type="match status" value="1"/>
</dbReference>
<dbReference type="OrthoDB" id="75724at2759"/>
<dbReference type="CDD" id="cd00170">
    <property type="entry name" value="SEC14"/>
    <property type="match status" value="1"/>
</dbReference>
<name>A0A6A4GHN8_9AGAR</name>
<proteinExistence type="predicted"/>
<dbReference type="InterPro" id="IPR011074">
    <property type="entry name" value="CRAL/TRIO_N_dom"/>
</dbReference>
<accession>A0A6A4GHN8</accession>
<dbReference type="Proteomes" id="UP000799118">
    <property type="component" value="Unassembled WGS sequence"/>
</dbReference>
<dbReference type="PANTHER" id="PTHR45824">
    <property type="entry name" value="GH16843P"/>
    <property type="match status" value="1"/>
</dbReference>
<dbReference type="Gene3D" id="3.40.525.10">
    <property type="entry name" value="CRAL-TRIO lipid binding domain"/>
    <property type="match status" value="1"/>
</dbReference>
<dbReference type="PANTHER" id="PTHR45824:SF29">
    <property type="entry name" value="GH16843P"/>
    <property type="match status" value="1"/>
</dbReference>
<dbReference type="Pfam" id="PF00650">
    <property type="entry name" value="CRAL_TRIO"/>
    <property type="match status" value="1"/>
</dbReference>
<sequence length="251" mass="28943">MDTKIYEPLPPPTVKEALTRPELTAEQVKMQEKIQAHFTKPGYTLPAIESSGELMEEEKFWLSFECQLRYLRATKFKRLESTLQMEKRVRRFSSGTDVYGRPGFYMIPSRQNTTEATRQIEFAVWMLERCIDLMDEGVESLDLLINFADKAKNPSMSTSRTVLSILQNHYPERLGKALVINVPYLKLAFNPSVVKDKIFTEDQVMKDFWGGTRTLSMTTQTKWMENWKTLGGTIGIHESAYKVDHELVDAA</sequence>
<dbReference type="InterPro" id="IPR036273">
    <property type="entry name" value="CRAL/TRIO_N_dom_sf"/>
</dbReference>
<gene>
    <name evidence="2" type="ORF">BT96DRAFT_960822</name>
</gene>